<dbReference type="InterPro" id="IPR018060">
    <property type="entry name" value="HTH_AraC"/>
</dbReference>
<dbReference type="RefSeq" id="WP_378478157.1">
    <property type="nucleotide sequence ID" value="NZ_JBHUIW010000013.1"/>
</dbReference>
<dbReference type="SUPFAM" id="SSF46689">
    <property type="entry name" value="Homeodomain-like"/>
    <property type="match status" value="2"/>
</dbReference>
<dbReference type="Proteomes" id="UP001597314">
    <property type="component" value="Unassembled WGS sequence"/>
</dbReference>
<gene>
    <name evidence="5" type="ORF">ACFSOX_12555</name>
</gene>
<dbReference type="PROSITE" id="PS00041">
    <property type="entry name" value="HTH_ARAC_FAMILY_1"/>
    <property type="match status" value="1"/>
</dbReference>
<dbReference type="InterPro" id="IPR050204">
    <property type="entry name" value="AraC_XylS_family_regulators"/>
</dbReference>
<evidence type="ECO:0000259" key="4">
    <source>
        <dbReference type="PROSITE" id="PS01124"/>
    </source>
</evidence>
<dbReference type="EMBL" id="JBHUIW010000013">
    <property type="protein sequence ID" value="MFD2182985.1"/>
    <property type="molecule type" value="Genomic_DNA"/>
</dbReference>
<keyword evidence="1" id="KW-0805">Transcription regulation</keyword>
<evidence type="ECO:0000313" key="5">
    <source>
        <dbReference type="EMBL" id="MFD2182985.1"/>
    </source>
</evidence>
<organism evidence="5 6">
    <name type="scientific">Rhodoplanes azumiensis</name>
    <dbReference type="NCBI Taxonomy" id="1897628"/>
    <lineage>
        <taxon>Bacteria</taxon>
        <taxon>Pseudomonadati</taxon>
        <taxon>Pseudomonadota</taxon>
        <taxon>Alphaproteobacteria</taxon>
        <taxon>Hyphomicrobiales</taxon>
        <taxon>Nitrobacteraceae</taxon>
        <taxon>Rhodoplanes</taxon>
    </lineage>
</organism>
<proteinExistence type="predicted"/>
<dbReference type="PANTHER" id="PTHR46796:SF14">
    <property type="entry name" value="TRANSCRIPTIONAL REGULATORY PROTEIN"/>
    <property type="match status" value="1"/>
</dbReference>
<keyword evidence="2" id="KW-0238">DNA-binding</keyword>
<reference evidence="6" key="1">
    <citation type="journal article" date="2019" name="Int. J. Syst. Evol. Microbiol.">
        <title>The Global Catalogue of Microorganisms (GCM) 10K type strain sequencing project: providing services to taxonomists for standard genome sequencing and annotation.</title>
        <authorList>
            <consortium name="The Broad Institute Genomics Platform"/>
            <consortium name="The Broad Institute Genome Sequencing Center for Infectious Disease"/>
            <person name="Wu L."/>
            <person name="Ma J."/>
        </authorList>
    </citation>
    <scope>NUCLEOTIDE SEQUENCE [LARGE SCALE GENOMIC DNA]</scope>
    <source>
        <strain evidence="6">CGMCC 1.6774</strain>
    </source>
</reference>
<feature type="domain" description="HTH araC/xylS-type" evidence="4">
    <location>
        <begin position="201"/>
        <end position="299"/>
    </location>
</feature>
<keyword evidence="6" id="KW-1185">Reference proteome</keyword>
<evidence type="ECO:0000256" key="2">
    <source>
        <dbReference type="ARBA" id="ARBA00023125"/>
    </source>
</evidence>
<comment type="caution">
    <text evidence="5">The sequence shown here is derived from an EMBL/GenBank/DDBJ whole genome shotgun (WGS) entry which is preliminary data.</text>
</comment>
<dbReference type="PANTHER" id="PTHR46796">
    <property type="entry name" value="HTH-TYPE TRANSCRIPTIONAL ACTIVATOR RHAS-RELATED"/>
    <property type="match status" value="1"/>
</dbReference>
<dbReference type="InterPro" id="IPR018062">
    <property type="entry name" value="HTH_AraC-typ_CS"/>
</dbReference>
<evidence type="ECO:0000256" key="1">
    <source>
        <dbReference type="ARBA" id="ARBA00023015"/>
    </source>
</evidence>
<dbReference type="InterPro" id="IPR009057">
    <property type="entry name" value="Homeodomain-like_sf"/>
</dbReference>
<sequence length="302" mass="33460">MTFTPGPTVPAFTPNMTSRIEGIAVLEDLRFRRWPGAVADVWHAACAAGAHGEYVSEHPRLFVVLEREGGGAALRLTARGGERPAPPAVHAMSFVPAGVPIWSRVDAPMRIRHLDIHFDVATLSARIGEAPDRTALSTPRLQFTDARLFSLARLIAEECSGPDTRHDVYGESLVTALFIDLMRLAPEPSRRRSALSPRQRDRAVAYLEENCLRGLRLEEVAALTGLSQSYFSHAFKAATGVPPYQWHMQARIRRVQEMLSRSTLPLTEIAQAAGFADQAHLTRVFRRQVGTTPAAWRRDARL</sequence>
<dbReference type="PROSITE" id="PS01124">
    <property type="entry name" value="HTH_ARAC_FAMILY_2"/>
    <property type="match status" value="1"/>
</dbReference>
<protein>
    <submittedName>
        <fullName evidence="5">Helix-turn-helix domain-containing protein</fullName>
    </submittedName>
</protein>
<evidence type="ECO:0000256" key="3">
    <source>
        <dbReference type="ARBA" id="ARBA00023163"/>
    </source>
</evidence>
<dbReference type="Pfam" id="PF12833">
    <property type="entry name" value="HTH_18"/>
    <property type="match status" value="1"/>
</dbReference>
<keyword evidence="3" id="KW-0804">Transcription</keyword>
<evidence type="ECO:0000313" key="6">
    <source>
        <dbReference type="Proteomes" id="UP001597314"/>
    </source>
</evidence>
<name>A0ABW5ALF9_9BRAD</name>
<dbReference type="SMART" id="SM00342">
    <property type="entry name" value="HTH_ARAC"/>
    <property type="match status" value="1"/>
</dbReference>
<accession>A0ABW5ALF9</accession>
<dbReference type="Gene3D" id="1.10.10.60">
    <property type="entry name" value="Homeodomain-like"/>
    <property type="match status" value="2"/>
</dbReference>